<keyword evidence="2" id="KW-1185">Reference proteome</keyword>
<accession>A0A1M5YIR2</accession>
<proteinExistence type="predicted"/>
<organism evidence="1 2">
    <name type="scientific">Vibrio aerogenes CECT 7868</name>
    <dbReference type="NCBI Taxonomy" id="1216006"/>
    <lineage>
        <taxon>Bacteria</taxon>
        <taxon>Pseudomonadati</taxon>
        <taxon>Pseudomonadota</taxon>
        <taxon>Gammaproteobacteria</taxon>
        <taxon>Vibrionales</taxon>
        <taxon>Vibrionaceae</taxon>
        <taxon>Vibrio</taxon>
    </lineage>
</organism>
<protein>
    <submittedName>
        <fullName evidence="1">Uncharacterized protein</fullName>
    </submittedName>
</protein>
<dbReference type="AlphaFoldDB" id="A0A1M5YIR2"/>
<dbReference type="EMBL" id="FQXZ01000015">
    <property type="protein sequence ID" value="SHI11759.1"/>
    <property type="molecule type" value="Genomic_DNA"/>
</dbReference>
<dbReference type="STRING" id="1216006.VA7868_01754"/>
<evidence type="ECO:0000313" key="2">
    <source>
        <dbReference type="Proteomes" id="UP000184608"/>
    </source>
</evidence>
<reference evidence="1 2" key="1">
    <citation type="submission" date="2016-11" db="EMBL/GenBank/DDBJ databases">
        <authorList>
            <person name="Jaros S."/>
            <person name="Januszkiewicz K."/>
            <person name="Wedrychowicz H."/>
        </authorList>
    </citation>
    <scope>NUCLEOTIDE SEQUENCE [LARGE SCALE GENOMIC DNA]</scope>
    <source>
        <strain evidence="1 2">CECT 7868</strain>
    </source>
</reference>
<sequence>MLQSWIKSLPITLAKSVSIVPKPSTNACLVSLFVISLMLWGVTTSDFPVSVSFSFFGVLGKNIRDQLLFVDGIHQPFLYKVSGVIEFVDGPSRGVERVSVLYASWFLIVIYQSGERQLLWRDSCEESDYRYLIVSEKRRYVHLRASHGK</sequence>
<dbReference type="Proteomes" id="UP000184608">
    <property type="component" value="Unassembled WGS sequence"/>
</dbReference>
<evidence type="ECO:0000313" key="1">
    <source>
        <dbReference type="EMBL" id="SHI11759.1"/>
    </source>
</evidence>
<gene>
    <name evidence="1" type="ORF">VA7868_01754</name>
</gene>
<name>A0A1M5YIR2_9VIBR</name>